<sequence length="124" mass="14419">MIRLFVKMSFRDSDFRKSAAYFMVAAILKTIGHIFAAVRETGVKLFDPVLNQARRWRWKNPWLNFLSALVEFLIATLMLPLESIYLLGFLLEKADEKLRAAGNVYIDRWVARYKVRKNGTVTSC</sequence>
<proteinExistence type="predicted"/>
<dbReference type="RefSeq" id="WP_190259083.1">
    <property type="nucleotide sequence ID" value="NZ_QFGA01000003.1"/>
</dbReference>
<dbReference type="EMBL" id="QFGA01000003">
    <property type="protein sequence ID" value="TEB04754.1"/>
    <property type="molecule type" value="Genomic_DNA"/>
</dbReference>
<keyword evidence="3" id="KW-1185">Reference proteome</keyword>
<feature type="transmembrane region" description="Helical" evidence="1">
    <location>
        <begin position="65"/>
        <end position="91"/>
    </location>
</feature>
<name>A0A4Y7R727_9FIRM</name>
<accession>A0A4Y7R727</accession>
<keyword evidence="1" id="KW-1133">Transmembrane helix</keyword>
<evidence type="ECO:0000313" key="2">
    <source>
        <dbReference type="EMBL" id="TEB04754.1"/>
    </source>
</evidence>
<organism evidence="2 3">
    <name type="scientific">Pelotomaculum schinkii</name>
    <dbReference type="NCBI Taxonomy" id="78350"/>
    <lineage>
        <taxon>Bacteria</taxon>
        <taxon>Bacillati</taxon>
        <taxon>Bacillota</taxon>
        <taxon>Clostridia</taxon>
        <taxon>Eubacteriales</taxon>
        <taxon>Desulfotomaculaceae</taxon>
        <taxon>Pelotomaculum</taxon>
    </lineage>
</organism>
<keyword evidence="1" id="KW-0812">Transmembrane</keyword>
<evidence type="ECO:0000313" key="3">
    <source>
        <dbReference type="Proteomes" id="UP000298324"/>
    </source>
</evidence>
<keyword evidence="1" id="KW-0472">Membrane</keyword>
<gene>
    <name evidence="2" type="ORF">Psch_03516</name>
</gene>
<feature type="transmembrane region" description="Helical" evidence="1">
    <location>
        <begin position="20"/>
        <end position="38"/>
    </location>
</feature>
<protein>
    <submittedName>
        <fullName evidence="2">Uncharacterized protein</fullName>
    </submittedName>
</protein>
<dbReference type="AlphaFoldDB" id="A0A4Y7R727"/>
<comment type="caution">
    <text evidence="2">The sequence shown here is derived from an EMBL/GenBank/DDBJ whole genome shotgun (WGS) entry which is preliminary data.</text>
</comment>
<evidence type="ECO:0000256" key="1">
    <source>
        <dbReference type="SAM" id="Phobius"/>
    </source>
</evidence>
<reference evidence="2 3" key="1">
    <citation type="journal article" date="2018" name="Environ. Microbiol.">
        <title>Novel energy conservation strategies and behaviour of Pelotomaculum schinkii driving syntrophic propionate catabolism.</title>
        <authorList>
            <person name="Hidalgo-Ahumada C.A.P."/>
            <person name="Nobu M.K."/>
            <person name="Narihiro T."/>
            <person name="Tamaki H."/>
            <person name="Liu W.T."/>
            <person name="Kamagata Y."/>
            <person name="Stams A.J.M."/>
            <person name="Imachi H."/>
            <person name="Sousa D.Z."/>
        </authorList>
    </citation>
    <scope>NUCLEOTIDE SEQUENCE [LARGE SCALE GENOMIC DNA]</scope>
    <source>
        <strain evidence="2 3">HH</strain>
    </source>
</reference>
<dbReference type="Proteomes" id="UP000298324">
    <property type="component" value="Unassembled WGS sequence"/>
</dbReference>